<organism evidence="1 2">
    <name type="scientific">Rotaria magnacalcarata</name>
    <dbReference type="NCBI Taxonomy" id="392030"/>
    <lineage>
        <taxon>Eukaryota</taxon>
        <taxon>Metazoa</taxon>
        <taxon>Spiralia</taxon>
        <taxon>Gnathifera</taxon>
        <taxon>Rotifera</taxon>
        <taxon>Eurotatoria</taxon>
        <taxon>Bdelloidea</taxon>
        <taxon>Philodinida</taxon>
        <taxon>Philodinidae</taxon>
        <taxon>Rotaria</taxon>
    </lineage>
</organism>
<accession>A0A8S2S190</accession>
<proteinExistence type="predicted"/>
<comment type="caution">
    <text evidence="1">The sequence shown here is derived from an EMBL/GenBank/DDBJ whole genome shotgun (WGS) entry which is preliminary data.</text>
</comment>
<evidence type="ECO:0000313" key="1">
    <source>
        <dbReference type="EMBL" id="CAF4196779.1"/>
    </source>
</evidence>
<feature type="non-terminal residue" evidence="1">
    <location>
        <position position="1"/>
    </location>
</feature>
<sequence>MKELQGRTHIFTRYSPPKHDEAVLDLQSTLTRAISSAPVSLVLARDIRFSSSIRHTAVLSFVGEIKSQWI</sequence>
<dbReference type="EMBL" id="CAJOBI010017808">
    <property type="protein sequence ID" value="CAF4196779.1"/>
    <property type="molecule type" value="Genomic_DNA"/>
</dbReference>
<feature type="non-terminal residue" evidence="1">
    <location>
        <position position="70"/>
    </location>
</feature>
<evidence type="ECO:0000313" key="2">
    <source>
        <dbReference type="Proteomes" id="UP000676336"/>
    </source>
</evidence>
<reference evidence="1" key="1">
    <citation type="submission" date="2021-02" db="EMBL/GenBank/DDBJ databases">
        <authorList>
            <person name="Nowell W R."/>
        </authorList>
    </citation>
    <scope>NUCLEOTIDE SEQUENCE</scope>
</reference>
<gene>
    <name evidence="1" type="ORF">SMN809_LOCUS21709</name>
</gene>
<name>A0A8S2S190_9BILA</name>
<dbReference type="Proteomes" id="UP000676336">
    <property type="component" value="Unassembled WGS sequence"/>
</dbReference>
<protein>
    <submittedName>
        <fullName evidence="1">Uncharacterized protein</fullName>
    </submittedName>
</protein>
<dbReference type="AlphaFoldDB" id="A0A8S2S190"/>